<evidence type="ECO:0000256" key="4">
    <source>
        <dbReference type="ARBA" id="ARBA00023125"/>
    </source>
</evidence>
<dbReference type="OrthoDB" id="2186770at2759"/>
<gene>
    <name evidence="6" type="ORF">H4R26_003259</name>
</gene>
<name>A0A9W8EJC2_9FUNG</name>
<evidence type="ECO:0000313" key="6">
    <source>
        <dbReference type="EMBL" id="KAJ2003085.1"/>
    </source>
</evidence>
<dbReference type="PANTHER" id="PTHR14513:SF0">
    <property type="entry name" value="PROTECTION OF TELOMERES PROTEIN 1"/>
    <property type="match status" value="1"/>
</dbReference>
<feature type="domain" description="Telomeric single stranded DNA binding POT1/Cdc13" evidence="5">
    <location>
        <begin position="35"/>
        <end position="166"/>
    </location>
</feature>
<dbReference type="PANTHER" id="PTHR14513">
    <property type="entry name" value="PROTECTION OF TELOMERES 1"/>
    <property type="match status" value="1"/>
</dbReference>
<dbReference type="Gene3D" id="2.40.50.140">
    <property type="entry name" value="Nucleic acid-binding proteins"/>
    <property type="match status" value="2"/>
</dbReference>
<evidence type="ECO:0000256" key="2">
    <source>
        <dbReference type="ARBA" id="ARBA00022454"/>
    </source>
</evidence>
<dbReference type="InterPro" id="IPR011564">
    <property type="entry name" value="Telomer_end-bd_POT1/Cdc13"/>
</dbReference>
<dbReference type="GO" id="GO:0000783">
    <property type="term" value="C:nuclear telomere cap complex"/>
    <property type="evidence" value="ECO:0007669"/>
    <property type="project" value="TreeGrafter"/>
</dbReference>
<dbReference type="GO" id="GO:0010521">
    <property type="term" value="F:telomerase inhibitor activity"/>
    <property type="evidence" value="ECO:0007669"/>
    <property type="project" value="TreeGrafter"/>
</dbReference>
<comment type="subcellular location">
    <subcellularLocation>
        <location evidence="1">Chromosome</location>
        <location evidence="1">Telomere</location>
    </subcellularLocation>
</comment>
<keyword evidence="7" id="KW-1185">Reference proteome</keyword>
<sequence length="523" mass="56728">MSSVPLKISAFGSPASCPAIHSVDDYVLQLHRNLLHPLRDAASTNMPNLLVLVSSYTEPTRSSGTDYKMVLRTLDPTLPSGDTVTLMIFRKSTNEMPDIRSAGDILYLESVKVQTFNGRDQLITNYSTKWEVLHAQQEVDSLHPIFRYLRESWGPQATPGSFTVSSPVGANLSSKYLKQVHQLDASTQYADLLVELLHIAAPTQSAGTLGSVVKCLVTDYSENPLLHEVSTLTNPKVQGKRLLWCTIHRPASIPALPELKANAKYRLRGAKILYTSGMGLTVEVAPNEKFPNTRVVHQVQDSLPDLKPLLKRRAKCLISESTVPNEVGANVSGIQTIDTTEPVASPDAASRIRSPVAVVRESMVCPDFQRAPLTTIAEITTGASNKTVNARYHVRVQITDVYPDSACDGVLSICSRCGLPTPHSGCNAGERWELRVTLQVADHSGSCLVLCQGPPAAEFIGAKGDVRLASALPALIPLWDLARMDDGPWIHLCLASFMLPGPADGDTHNPLVRCLVLAGGIIK</sequence>
<protein>
    <recommendedName>
        <fullName evidence="5">Telomeric single stranded DNA binding POT1/Cdc13 domain-containing protein</fullName>
    </recommendedName>
</protein>
<dbReference type="SMART" id="SM00976">
    <property type="entry name" value="Telo_bind"/>
    <property type="match status" value="1"/>
</dbReference>
<evidence type="ECO:0000259" key="5">
    <source>
        <dbReference type="SMART" id="SM00976"/>
    </source>
</evidence>
<dbReference type="GO" id="GO:0098505">
    <property type="term" value="F:G-rich strand telomeric DNA binding"/>
    <property type="evidence" value="ECO:0007669"/>
    <property type="project" value="TreeGrafter"/>
</dbReference>
<dbReference type="GO" id="GO:0016233">
    <property type="term" value="P:telomere capping"/>
    <property type="evidence" value="ECO:0007669"/>
    <property type="project" value="TreeGrafter"/>
</dbReference>
<keyword evidence="2" id="KW-0158">Chromosome</keyword>
<dbReference type="Pfam" id="PF02765">
    <property type="entry name" value="POT1"/>
    <property type="match status" value="1"/>
</dbReference>
<keyword evidence="4" id="KW-0238">DNA-binding</keyword>
<accession>A0A9W8EJC2</accession>
<dbReference type="EMBL" id="JANBQF010000247">
    <property type="protein sequence ID" value="KAJ2003085.1"/>
    <property type="molecule type" value="Genomic_DNA"/>
</dbReference>
<dbReference type="AlphaFoldDB" id="A0A9W8EJC2"/>
<reference evidence="6" key="1">
    <citation type="submission" date="2022-07" db="EMBL/GenBank/DDBJ databases">
        <title>Phylogenomic reconstructions and comparative analyses of Kickxellomycotina fungi.</title>
        <authorList>
            <person name="Reynolds N.K."/>
            <person name="Stajich J.E."/>
            <person name="Barry K."/>
            <person name="Grigoriev I.V."/>
            <person name="Crous P."/>
            <person name="Smith M.E."/>
        </authorList>
    </citation>
    <scope>NUCLEOTIDE SEQUENCE</scope>
    <source>
        <strain evidence="6">IMI 214461</strain>
    </source>
</reference>
<organism evidence="6 7">
    <name type="scientific">Coemansia thaxteri</name>
    <dbReference type="NCBI Taxonomy" id="2663907"/>
    <lineage>
        <taxon>Eukaryota</taxon>
        <taxon>Fungi</taxon>
        <taxon>Fungi incertae sedis</taxon>
        <taxon>Zoopagomycota</taxon>
        <taxon>Kickxellomycotina</taxon>
        <taxon>Kickxellomycetes</taxon>
        <taxon>Kickxellales</taxon>
        <taxon>Kickxellaceae</taxon>
        <taxon>Coemansia</taxon>
    </lineage>
</organism>
<dbReference type="Proteomes" id="UP001150907">
    <property type="component" value="Unassembled WGS sequence"/>
</dbReference>
<dbReference type="InterPro" id="IPR012340">
    <property type="entry name" value="NA-bd_OB-fold"/>
</dbReference>
<evidence type="ECO:0000256" key="3">
    <source>
        <dbReference type="ARBA" id="ARBA00022895"/>
    </source>
</evidence>
<dbReference type="SUPFAM" id="SSF50249">
    <property type="entry name" value="Nucleic acid-binding proteins"/>
    <property type="match status" value="1"/>
</dbReference>
<comment type="caution">
    <text evidence="6">The sequence shown here is derived from an EMBL/GenBank/DDBJ whole genome shotgun (WGS) entry which is preliminary data.</text>
</comment>
<dbReference type="InterPro" id="IPR028389">
    <property type="entry name" value="POT1"/>
</dbReference>
<evidence type="ECO:0000313" key="7">
    <source>
        <dbReference type="Proteomes" id="UP001150907"/>
    </source>
</evidence>
<proteinExistence type="predicted"/>
<keyword evidence="3" id="KW-0779">Telomere</keyword>
<evidence type="ECO:0000256" key="1">
    <source>
        <dbReference type="ARBA" id="ARBA00004574"/>
    </source>
</evidence>
<dbReference type="GO" id="GO:0032210">
    <property type="term" value="P:regulation of telomere maintenance via telomerase"/>
    <property type="evidence" value="ECO:0007669"/>
    <property type="project" value="TreeGrafter"/>
</dbReference>